<evidence type="ECO:0000313" key="3">
    <source>
        <dbReference type="Proteomes" id="UP000077407"/>
    </source>
</evidence>
<dbReference type="Pfam" id="PF17765">
    <property type="entry name" value="MLTR_LBD"/>
    <property type="match status" value="1"/>
</dbReference>
<dbReference type="SUPFAM" id="SSF47413">
    <property type="entry name" value="lambda repressor-like DNA-binding domains"/>
    <property type="match status" value="1"/>
</dbReference>
<dbReference type="OrthoDB" id="5346389at2"/>
<gene>
    <name evidence="2" type="ORF">WY13_02730</name>
</gene>
<dbReference type="Pfam" id="PF13560">
    <property type="entry name" value="HTH_31"/>
    <property type="match status" value="1"/>
</dbReference>
<dbReference type="Proteomes" id="UP000077407">
    <property type="component" value="Unassembled WGS sequence"/>
</dbReference>
<protein>
    <recommendedName>
        <fullName evidence="1">HTH cro/C1-type domain-containing protein</fullName>
    </recommendedName>
</protein>
<evidence type="ECO:0000313" key="2">
    <source>
        <dbReference type="EMBL" id="OAA84827.1"/>
    </source>
</evidence>
<dbReference type="EMBL" id="LITT01000035">
    <property type="protein sequence ID" value="OAA84827.1"/>
    <property type="molecule type" value="Genomic_DNA"/>
</dbReference>
<organism evidence="2 3">
    <name type="scientific">Clostridium ljungdahlii</name>
    <dbReference type="NCBI Taxonomy" id="1538"/>
    <lineage>
        <taxon>Bacteria</taxon>
        <taxon>Bacillati</taxon>
        <taxon>Bacillota</taxon>
        <taxon>Clostridia</taxon>
        <taxon>Eubacteriales</taxon>
        <taxon>Clostridiaceae</taxon>
        <taxon>Clostridium</taxon>
    </lineage>
</organism>
<dbReference type="InterPro" id="IPR041413">
    <property type="entry name" value="MLTR_LBD"/>
</dbReference>
<feature type="domain" description="HTH cro/C1-type" evidence="1">
    <location>
        <begin position="27"/>
        <end position="83"/>
    </location>
</feature>
<reference evidence="2 3" key="1">
    <citation type="journal article" date="2015" name="Biotechnol. Bioeng.">
        <title>Genome sequence and phenotypic characterization of Caulobacter segnis.</title>
        <authorList>
            <person name="Patel S."/>
            <person name="Fletcher B."/>
            <person name="Scott D.C."/>
            <person name="Ely B."/>
        </authorList>
    </citation>
    <scope>NUCLEOTIDE SEQUENCE [LARGE SCALE GENOMIC DNA]</scope>
    <source>
        <strain evidence="2 3">ERI-2</strain>
    </source>
</reference>
<evidence type="ECO:0000259" key="1">
    <source>
        <dbReference type="PROSITE" id="PS50943"/>
    </source>
</evidence>
<sequence length="270" mass="31560">MTKSKELGYFIKMKRLTLCPEQFKIPVDSRRRVKGLRREEVADLAGISVDWYVRIEQGRENVNPSDAVLNSLAKVLQLNFEEKEYLFHLVDKIPPMDDEPYITVSETLQKFLDSQNPSLAYVMDHNFTVIAWNKAATRVYGGYENANEKERNLVWRVFHDPYTKQILDDWEGYAKLRVEQLRTKLSIYQNNAFMVDIINDLQNDKFFKNWWNSPEVIGTPEGQKLLHHPTVGDLYLSHITLETTEIKGAYVMIQMPVDESTKNKLQQLTL</sequence>
<dbReference type="SMART" id="SM00530">
    <property type="entry name" value="HTH_XRE"/>
    <property type="match status" value="1"/>
</dbReference>
<name>A0A168MKS0_9CLOT</name>
<dbReference type="PANTHER" id="PTHR35010">
    <property type="entry name" value="BLL4672 PROTEIN-RELATED"/>
    <property type="match status" value="1"/>
</dbReference>
<dbReference type="CDD" id="cd00093">
    <property type="entry name" value="HTH_XRE"/>
    <property type="match status" value="1"/>
</dbReference>
<dbReference type="InterPro" id="IPR001387">
    <property type="entry name" value="Cro/C1-type_HTH"/>
</dbReference>
<dbReference type="PATRIC" id="fig|1538.10.peg.2627"/>
<accession>A0A168MKS0</accession>
<proteinExistence type="predicted"/>
<dbReference type="RefSeq" id="WP_063556105.1">
    <property type="nucleotide sequence ID" value="NZ_LITT01000035.1"/>
</dbReference>
<dbReference type="GO" id="GO:0003677">
    <property type="term" value="F:DNA binding"/>
    <property type="evidence" value="ECO:0007669"/>
    <property type="project" value="InterPro"/>
</dbReference>
<dbReference type="Gene3D" id="3.30.450.180">
    <property type="match status" value="1"/>
</dbReference>
<dbReference type="InterPro" id="IPR010982">
    <property type="entry name" value="Lambda_DNA-bd_dom_sf"/>
</dbReference>
<dbReference type="Gene3D" id="1.10.260.40">
    <property type="entry name" value="lambda repressor-like DNA-binding domains"/>
    <property type="match status" value="1"/>
</dbReference>
<comment type="caution">
    <text evidence="2">The sequence shown here is derived from an EMBL/GenBank/DDBJ whole genome shotgun (WGS) entry which is preliminary data.</text>
</comment>
<dbReference type="AlphaFoldDB" id="A0A168MKS0"/>
<dbReference type="PROSITE" id="PS50943">
    <property type="entry name" value="HTH_CROC1"/>
    <property type="match status" value="1"/>
</dbReference>